<dbReference type="GO" id="GO:0000156">
    <property type="term" value="F:phosphorelay response regulator activity"/>
    <property type="evidence" value="ECO:0007669"/>
    <property type="project" value="TreeGrafter"/>
</dbReference>
<evidence type="ECO:0000313" key="7">
    <source>
        <dbReference type="EMBL" id="QPS07303.1"/>
    </source>
</evidence>
<keyword evidence="3" id="KW-0597">Phosphoprotein</keyword>
<dbReference type="RefSeq" id="WP_012207699.1">
    <property type="nucleotide sequence ID" value="NZ_CANENH010000017.1"/>
</dbReference>
<evidence type="ECO:0000313" key="8">
    <source>
        <dbReference type="Proteomes" id="UP000594778"/>
    </source>
</evidence>
<dbReference type="Gene3D" id="1.10.287.130">
    <property type="match status" value="1"/>
</dbReference>
<evidence type="ECO:0000256" key="5">
    <source>
        <dbReference type="ARBA" id="ARBA00022777"/>
    </source>
</evidence>
<dbReference type="SUPFAM" id="SSF47384">
    <property type="entry name" value="Homodimeric domain of signal transducing histidine kinase"/>
    <property type="match status" value="1"/>
</dbReference>
<feature type="region of interest" description="Disordered" evidence="6">
    <location>
        <begin position="1"/>
        <end position="21"/>
    </location>
</feature>
<dbReference type="GO" id="GO:0007234">
    <property type="term" value="P:osmosensory signaling via phosphorelay pathway"/>
    <property type="evidence" value="ECO:0007669"/>
    <property type="project" value="TreeGrafter"/>
</dbReference>
<dbReference type="PANTHER" id="PTHR42878">
    <property type="entry name" value="TWO-COMPONENT HISTIDINE KINASE"/>
    <property type="match status" value="1"/>
</dbReference>
<evidence type="ECO:0000256" key="4">
    <source>
        <dbReference type="ARBA" id="ARBA00022679"/>
    </source>
</evidence>
<dbReference type="GeneID" id="24118121"/>
<dbReference type="PROSITE" id="PS50109">
    <property type="entry name" value="HIS_KIN"/>
    <property type="match status" value="1"/>
</dbReference>
<feature type="compositionally biased region" description="Pro residues" evidence="6">
    <location>
        <begin position="1"/>
        <end position="13"/>
    </location>
</feature>
<accession>A0A080NVN8</accession>
<dbReference type="EC" id="2.7.13.3" evidence="2"/>
<dbReference type="InterPro" id="IPR036097">
    <property type="entry name" value="HisK_dim/P_sf"/>
</dbReference>
<dbReference type="Pfam" id="PF02518">
    <property type="entry name" value="HATPase_c"/>
    <property type="match status" value="1"/>
</dbReference>
<evidence type="ECO:0000256" key="6">
    <source>
        <dbReference type="SAM" id="MobiDB-lite"/>
    </source>
</evidence>
<dbReference type="Gene3D" id="3.30.565.10">
    <property type="entry name" value="Histidine kinase-like ATPase, C-terminal domain"/>
    <property type="match status" value="1"/>
</dbReference>
<dbReference type="InterPro" id="IPR003661">
    <property type="entry name" value="HisK_dim/P_dom"/>
</dbReference>
<name>A0A080NVN8_DELAC</name>
<dbReference type="PRINTS" id="PR00344">
    <property type="entry name" value="BCTRLSENSOR"/>
</dbReference>
<dbReference type="Pfam" id="PF00512">
    <property type="entry name" value="HisKA"/>
    <property type="match status" value="1"/>
</dbReference>
<dbReference type="SUPFAM" id="SSF55874">
    <property type="entry name" value="ATPase domain of HSP90 chaperone/DNA topoisomerase II/histidine kinase"/>
    <property type="match status" value="1"/>
</dbReference>
<dbReference type="OMA" id="MNMSHEL"/>
<evidence type="ECO:0000256" key="2">
    <source>
        <dbReference type="ARBA" id="ARBA00012438"/>
    </source>
</evidence>
<dbReference type="InterPro" id="IPR005467">
    <property type="entry name" value="His_kinase_dom"/>
</dbReference>
<dbReference type="Proteomes" id="UP000594778">
    <property type="component" value="Chromosome"/>
</dbReference>
<dbReference type="CDD" id="cd00082">
    <property type="entry name" value="HisKA"/>
    <property type="match status" value="1"/>
</dbReference>
<dbReference type="InterPro" id="IPR050351">
    <property type="entry name" value="BphY/WalK/GraS-like"/>
</dbReference>
<keyword evidence="4" id="KW-0808">Transferase</keyword>
<protein>
    <recommendedName>
        <fullName evidence="2">histidine kinase</fullName>
        <ecNumber evidence="2">2.7.13.3</ecNumber>
    </recommendedName>
</protein>
<organism evidence="7 8">
    <name type="scientific">Delftia acidovorans</name>
    <name type="common">Pseudomonas acidovorans</name>
    <name type="synonym">Comamonas acidovorans</name>
    <dbReference type="NCBI Taxonomy" id="80866"/>
    <lineage>
        <taxon>Bacteria</taxon>
        <taxon>Pseudomonadati</taxon>
        <taxon>Pseudomonadota</taxon>
        <taxon>Betaproteobacteria</taxon>
        <taxon>Burkholderiales</taxon>
        <taxon>Comamonadaceae</taxon>
        <taxon>Delftia</taxon>
    </lineage>
</organism>
<proteinExistence type="predicted"/>
<dbReference type="InterPro" id="IPR036890">
    <property type="entry name" value="HATPase_C_sf"/>
</dbReference>
<dbReference type="AlphaFoldDB" id="A0A080NVN8"/>
<comment type="catalytic activity">
    <reaction evidence="1">
        <text>ATP + protein L-histidine = ADP + protein N-phospho-L-histidine.</text>
        <dbReference type="EC" id="2.7.13.3"/>
    </reaction>
</comment>
<reference evidence="7 8" key="1">
    <citation type="submission" date="2020-12" db="EMBL/GenBank/DDBJ databases">
        <title>FDA dAtabase for Regulatory Grade micrObial Sequences (FDA-ARGOS): Supporting development and validation of Infectious Disease Dx tests.</title>
        <authorList>
            <person name="Sproer C."/>
            <person name="Gronow S."/>
            <person name="Severitt S."/>
            <person name="Schroder I."/>
            <person name="Tallon L."/>
            <person name="Sadzewicz L."/>
            <person name="Zhao X."/>
            <person name="Boylan J."/>
            <person name="Ott S."/>
            <person name="Bowen H."/>
            <person name="Vavikolanu K."/>
            <person name="Mehta A."/>
            <person name="Aluvathingal J."/>
            <person name="Nadendla S."/>
            <person name="Lowell S."/>
            <person name="Myers T."/>
            <person name="Yan Y."/>
            <person name="Sichtig H."/>
        </authorList>
    </citation>
    <scope>NUCLEOTIDE SEQUENCE [LARGE SCALE GENOMIC DNA]</scope>
    <source>
        <strain evidence="7 8">FDAARGOS_909</strain>
    </source>
</reference>
<dbReference type="EMBL" id="CP065668">
    <property type="protein sequence ID" value="QPS07303.1"/>
    <property type="molecule type" value="Genomic_DNA"/>
</dbReference>
<dbReference type="GO" id="GO:0030295">
    <property type="term" value="F:protein kinase activator activity"/>
    <property type="evidence" value="ECO:0007669"/>
    <property type="project" value="TreeGrafter"/>
</dbReference>
<sequence length="286" mass="31082">MTEPFAPHPPPDPAADLQGPPRTLQDALERLAQREQELQALRAAQQEWLHAVSHDLRAPLRHVLSFGPLVDELLSQAAPSPQELQEARGFLQTMDQSARRMGGMLDGLLALSRAARTPMQWQPVALQELLEQARTAVLAQPRWAACGAAARLQWSLPQQSPAVRADAALLRQVLEALLDNAVKFTRPVDQPRIAIDVERHADGGITLSVTDNGVGFDPSRAGALFGIFQRMHRESEFPGLGTGLALVRGVMRRHGGEATIRATPAGGCCVCLNWPGGEVRRADRGL</sequence>
<dbReference type="PANTHER" id="PTHR42878:SF15">
    <property type="entry name" value="BACTERIOPHYTOCHROME"/>
    <property type="match status" value="1"/>
</dbReference>
<dbReference type="SMART" id="SM00387">
    <property type="entry name" value="HATPase_c"/>
    <property type="match status" value="1"/>
</dbReference>
<dbReference type="GO" id="GO:0000155">
    <property type="term" value="F:phosphorelay sensor kinase activity"/>
    <property type="evidence" value="ECO:0007669"/>
    <property type="project" value="InterPro"/>
</dbReference>
<dbReference type="InterPro" id="IPR004358">
    <property type="entry name" value="Sig_transdc_His_kin-like_C"/>
</dbReference>
<gene>
    <name evidence="7" type="ORF">I6G66_23945</name>
</gene>
<evidence type="ECO:0000256" key="1">
    <source>
        <dbReference type="ARBA" id="ARBA00000085"/>
    </source>
</evidence>
<dbReference type="InterPro" id="IPR003594">
    <property type="entry name" value="HATPase_dom"/>
</dbReference>
<keyword evidence="5 7" id="KW-0418">Kinase</keyword>
<evidence type="ECO:0000256" key="3">
    <source>
        <dbReference type="ARBA" id="ARBA00022553"/>
    </source>
</evidence>
<dbReference type="SMART" id="SM00388">
    <property type="entry name" value="HisKA"/>
    <property type="match status" value="1"/>
</dbReference>